<dbReference type="Proteomes" id="UP001174909">
    <property type="component" value="Unassembled WGS sequence"/>
</dbReference>
<feature type="domain" description="VLIG-type G" evidence="3">
    <location>
        <begin position="1456"/>
        <end position="1698"/>
    </location>
</feature>
<accession>A0AA35RHQ6</accession>
<dbReference type="GO" id="GO:0005525">
    <property type="term" value="F:GTP binding"/>
    <property type="evidence" value="ECO:0007669"/>
    <property type="project" value="InterPro"/>
</dbReference>
<dbReference type="Pfam" id="PF25496">
    <property type="entry name" value="URGCP"/>
    <property type="match status" value="1"/>
</dbReference>
<dbReference type="EMBL" id="CASHTH010001117">
    <property type="protein sequence ID" value="CAI8011713.1"/>
    <property type="molecule type" value="Genomic_DNA"/>
</dbReference>
<evidence type="ECO:0000313" key="5">
    <source>
        <dbReference type="Proteomes" id="UP001174909"/>
    </source>
</evidence>
<dbReference type="Pfam" id="PF25974">
    <property type="entry name" value="URGCP_9th"/>
    <property type="match status" value="1"/>
</dbReference>
<proteinExistence type="inferred from homology"/>
<name>A0AA35RHQ6_GEOBA</name>
<feature type="coiled-coil region" evidence="2">
    <location>
        <begin position="1797"/>
        <end position="1825"/>
    </location>
</feature>
<evidence type="ECO:0000313" key="4">
    <source>
        <dbReference type="EMBL" id="CAI8011713.1"/>
    </source>
</evidence>
<dbReference type="InterPro" id="IPR058641">
    <property type="entry name" value="GVIN1_dom"/>
</dbReference>
<gene>
    <name evidence="4" type="ORF">GBAR_LOCUS7517</name>
</gene>
<dbReference type="Gene3D" id="3.40.50.300">
    <property type="entry name" value="P-loop containing nucleotide triphosphate hydrolases"/>
    <property type="match status" value="1"/>
</dbReference>
<dbReference type="InterPro" id="IPR027417">
    <property type="entry name" value="P-loop_NTPase"/>
</dbReference>
<organism evidence="4 5">
    <name type="scientific">Geodia barretti</name>
    <name type="common">Barrett's horny sponge</name>
    <dbReference type="NCBI Taxonomy" id="519541"/>
    <lineage>
        <taxon>Eukaryota</taxon>
        <taxon>Metazoa</taxon>
        <taxon>Porifera</taxon>
        <taxon>Demospongiae</taxon>
        <taxon>Heteroscleromorpha</taxon>
        <taxon>Tetractinellida</taxon>
        <taxon>Astrophorina</taxon>
        <taxon>Geodiidae</taxon>
        <taxon>Geodia</taxon>
    </lineage>
</organism>
<reference evidence="4" key="1">
    <citation type="submission" date="2023-03" db="EMBL/GenBank/DDBJ databases">
        <authorList>
            <person name="Steffen K."/>
            <person name="Cardenas P."/>
        </authorList>
    </citation>
    <scope>NUCLEOTIDE SEQUENCE</scope>
</reference>
<dbReference type="InterPro" id="IPR057365">
    <property type="entry name" value="URGCP"/>
</dbReference>
<dbReference type="InterPro" id="IPR052986">
    <property type="entry name" value="VLIG_GTPase"/>
</dbReference>
<evidence type="ECO:0000256" key="1">
    <source>
        <dbReference type="ARBA" id="ARBA00006828"/>
    </source>
</evidence>
<protein>
    <submittedName>
        <fullName evidence="4">Interferon-induced very large GTPase 1</fullName>
    </submittedName>
</protein>
<evidence type="ECO:0000259" key="3">
    <source>
        <dbReference type="PROSITE" id="PS51717"/>
    </source>
</evidence>
<dbReference type="Pfam" id="PF25683">
    <property type="entry name" value="URGCP_GTPase"/>
    <property type="match status" value="1"/>
</dbReference>
<comment type="similarity">
    <text evidence="1">Belongs to the TRAFAC class dynamin-like GTPase superfamily. Very large inducible GTPase (VLIG) family.</text>
</comment>
<dbReference type="InterPro" id="IPR030383">
    <property type="entry name" value="G_VLIG_dom"/>
</dbReference>
<dbReference type="PROSITE" id="PS51717">
    <property type="entry name" value="G_VLIG"/>
    <property type="match status" value="1"/>
</dbReference>
<dbReference type="SUPFAM" id="SSF52540">
    <property type="entry name" value="P-loop containing nucleoside triphosphate hydrolases"/>
    <property type="match status" value="1"/>
</dbReference>
<dbReference type="PANTHER" id="PTHR14819:SF5">
    <property type="entry name" value="INTERFERON-INDUCED VERY LARGE GTPASE 1"/>
    <property type="match status" value="1"/>
</dbReference>
<evidence type="ECO:0000256" key="2">
    <source>
        <dbReference type="SAM" id="Coils"/>
    </source>
</evidence>
<keyword evidence="5" id="KW-1185">Reference proteome</keyword>
<dbReference type="GO" id="GO:0003924">
    <property type="term" value="F:GTPase activity"/>
    <property type="evidence" value="ECO:0007669"/>
    <property type="project" value="InterPro"/>
</dbReference>
<keyword evidence="2" id="KW-0175">Coiled coil</keyword>
<comment type="caution">
    <text evidence="4">The sequence shown here is derived from an EMBL/GenBank/DDBJ whole genome shotgun (WGS) entry which is preliminary data.</text>
</comment>
<dbReference type="PANTHER" id="PTHR14819">
    <property type="entry name" value="GTP-BINDING"/>
    <property type="match status" value="1"/>
</dbReference>
<sequence length="2424" mass="278527">MAKSADNVVYDHLAKHGLSGEKWSMPFFNLGITNPDKIEDKENKFATLSVFATPSEKIALRKALGISDPLSALEGVHGILKEADLEVEYWEKVLSKQVGAITANGVHNMSGIFYPHLVKFARSKEEQKAVQVILRMKVDKAGLSEHYDKYVSGLEERATQMLHAMKKVQDAQSDGRVFEDQAVQNLCKCFQEHLQVPKEFWFSIDTFDMIITSFKAYHELMCEVVKTEMIEDSTVVQKASNGLALKGVLIKGNDKVRKQNIVLDVPEGIELQLPFHSQSVKTIRCIGKEEEEVILKGTKAPKERTHPVDYCSTVKFFNAPVASCIFDCQQLKLSDEAIGRLKAIENSSENAILGNCESFMNDFGSHVCLGPFHFGGTYKWHCYSCSVSQDDILTAQSLQTEVIKVHGCMSNPPKNPEVNENNFQCSSDLNQRTYIDITTSGGAKTPVSVGHWKLGLMVDKSSWVLLSTGDEHFPIWEIILKFHDKDFKKASLLADNLKQAWQKQNLVYLRIEDFPSSDIHEELKSEVAVWMNESDLSNCVKHLSHLLEVKELVTKMDIQIWAKYYLSLIPVQKYLEVTVNRCREQSTEVCEEIRSLLRQVVGPADLESVPKFPNRNLFQSWVFETKTPHALIDLNDLMLSVENCLKFASEIVSDNPQNNETLIDSLSDPDTALRATTVVRNTLYHLRKHFEKTGQSYDDLYITTLLVPFQCGVHHMVYLRGPYNIDLLKALFQKHTRSFFEVKRQNSALKLQAFLVLLAIEVSNDIDMCATSRLYDHLTRMSEVIGKHIDSAVKNVVQSLMCGDVTIQWANTTLTRIMKASMEDGMSEEVELAIKNAAEPLKQKDPAKSFELMLSVFDLKKYYPQKLTLLQALEVKQDNFEGSQVCFDRKVYPFMILKKILSFDKCFVELTNLVINDMGWMSQQLKTAEFVEVKEEKLEASINPLDGLITVLACSDNFLRQDLMCRLATCQIAIPLVLPDHKRGNLTLALWSMRTIIKEWELQSVTDSEVSGFEVPIILHPTPIISFMRFGIHKNSKSKIINMTMDCSHDTFFHYDCKGGRTPKLLAEGMIDIAWHLPSTNSSFPDALTFLNLHGDARNFKSQVQFISGVCLMHFVLLDVKELNESGHEVLEVLSKAPGGVVLLQSGRVSRVKHYLKSERINKIGCIELDNRNEAEKRTDIQNMINACITKSWDRKTPQMERYRKAALRCGIVVDEDDEECGKGKSLALDFKLVLDRLGKGVNPKCLLHLQGVDYWHEIAKKEKEKHRQLKNKQMTATQYTEFIEKDIASLYRKQHGCVKKIGDNPLVNSFLTTLCNLSRDKVARNYYLRWLKIILDDLSREKLPPLHKEYHKKRAEYHYLKKKGEDIHKCKEDMEQLNMKLISASFGLEHLLREIGQMYQASVMCDHKKYKHLPEIVAELLIEGYPLELMDGDTAHVPLKWVLAVLDHVKTKLNDPQILVISIVGIQSSGKSTLLNTLFGVNFSVSAGRCTRGAYMQLLPFHHRSFKKNSYLLLVDTEGLRAPELDATQTHNHDNQLGTFVIGLAQLTLINIFGEVLADMNDILQTAVHAFLRMKHVTTLSPGCHFVHQNVSGLMTSNKGMIGRAKITDNLDEMTQIAAKKESLEKKYTSFNDVIQFDDDRDVSYFPSLWYGNPPMAPVNPEYSKKARLLKNHLIQCASGCCMVSFTEFTSYLEKFWNAILQENFIFSFKNTLEMSVFSDLDAERSKWFWSFRKEMLQSEDDFETEIHNCTEANDLATEVYERAQLKVFQTLSTTYAEILCKIEKYFKEHIHREILINWKHETERLLNNLNEELKEQAEKHCKQVWHSKKAKAKVNEIKSKCQTVISERVRNLVADLDREERLSPLQLQIKFEEQWSEWISNLVALSKASHIKHNIDLQVQEALIDHFKQSKAFLNKMIPAEGGKSLERWGEKLVLIVEEEPHIIKPSASSFSERFAGKIGRFVGWKSLQPTWMQIAEQETSRYLQEVEKYLISKQRKDYNPSYATEILTLLDEKLRDFNRDEIFKFSPEYKMDLALTACGYALKKFKEMAERYRDENDPVKCLGREKERYFQDFCDKYSSIAEEAIAARQCCELLETTIQHRIIKSLSVTVVEKMEGDDTISFLFTKPSLIRHVLVQIGTALQQNDFNSCYRYLKHPSEYLEEYVKSFTEIYCDGHQGQCSNLTMYARELLDGIMTFIWEVINAVNKSNQQSLSTWINEFKSRLSQRLIIEDDIRCTLSSGGDNKHFNAELKKRLDKLKEKLSRRLVLSARDMESWDKRPYDLIFKRVRGCKAACPFCREPCNNSNNHHDGDHSVKLHRPKCLGGWRIRSTGKMTLETCTEAIANDSYFYKPNSDDTHPYRECETVFPKWCIQRDLPGETSLYWKYVVAHFKSELATLYDMKEESVPEHWMKFELTQAIEAL</sequence>